<accession>A0A565BXM0</accession>
<feature type="coiled-coil region" evidence="1">
    <location>
        <begin position="91"/>
        <end position="128"/>
    </location>
</feature>
<dbReference type="Proteomes" id="UP000489600">
    <property type="component" value="Unassembled WGS sequence"/>
</dbReference>
<dbReference type="PANTHER" id="PTHR46236:SF35">
    <property type="entry name" value="MATH DOMAIN-CONTAINING PROTEIN"/>
    <property type="match status" value="1"/>
</dbReference>
<name>A0A565BXM0_9BRAS</name>
<evidence type="ECO:0000313" key="2">
    <source>
        <dbReference type="EMBL" id="VVB06145.1"/>
    </source>
</evidence>
<dbReference type="PANTHER" id="PTHR46236">
    <property type="entry name" value="TRAF-LIKE SUPERFAMILY PROTEIN"/>
    <property type="match status" value="1"/>
</dbReference>
<dbReference type="OrthoDB" id="10488800at2759"/>
<dbReference type="InterPro" id="IPR050804">
    <property type="entry name" value="MCC"/>
</dbReference>
<evidence type="ECO:0000256" key="1">
    <source>
        <dbReference type="SAM" id="Coils"/>
    </source>
</evidence>
<keyword evidence="3" id="KW-1185">Reference proteome</keyword>
<proteinExistence type="predicted"/>
<gene>
    <name evidence="2" type="ORF">ANE_LOCUS16589</name>
</gene>
<organism evidence="2 3">
    <name type="scientific">Arabis nemorensis</name>
    <dbReference type="NCBI Taxonomy" id="586526"/>
    <lineage>
        <taxon>Eukaryota</taxon>
        <taxon>Viridiplantae</taxon>
        <taxon>Streptophyta</taxon>
        <taxon>Embryophyta</taxon>
        <taxon>Tracheophyta</taxon>
        <taxon>Spermatophyta</taxon>
        <taxon>Magnoliopsida</taxon>
        <taxon>eudicotyledons</taxon>
        <taxon>Gunneridae</taxon>
        <taxon>Pentapetalae</taxon>
        <taxon>rosids</taxon>
        <taxon>malvids</taxon>
        <taxon>Brassicales</taxon>
        <taxon>Brassicaceae</taxon>
        <taxon>Arabideae</taxon>
        <taxon>Arabis</taxon>
    </lineage>
</organism>
<reference evidence="2" key="1">
    <citation type="submission" date="2019-07" db="EMBL/GenBank/DDBJ databases">
        <authorList>
            <person name="Dittberner H."/>
        </authorList>
    </citation>
    <scope>NUCLEOTIDE SEQUENCE [LARGE SCALE GENOMIC DNA]</scope>
</reference>
<comment type="caution">
    <text evidence="2">The sequence shown here is derived from an EMBL/GenBank/DDBJ whole genome shotgun (WGS) entry which is preliminary data.</text>
</comment>
<protein>
    <recommendedName>
        <fullName evidence="4">MATH domain-containing protein</fullName>
    </recommendedName>
</protein>
<evidence type="ECO:0008006" key="4">
    <source>
        <dbReference type="Google" id="ProtNLM"/>
    </source>
</evidence>
<dbReference type="EMBL" id="CABITT030000005">
    <property type="protein sequence ID" value="VVB06145.1"/>
    <property type="molecule type" value="Genomic_DNA"/>
</dbReference>
<keyword evidence="1" id="KW-0175">Coiled coil</keyword>
<sequence length="143" mass="16632">MMVQNLKICLRFVNGFQVLPSQVDLVRRIFEKHPYMALEVRLKSPVLKTAYMNVLLSLIKTLHELPREISKDDMADAYDSLGSMKDVGFKLAWLEKKLDEVSEKKEKEEACEARMREIEQELKDLKAKVFAARAPLRLDDIFC</sequence>
<dbReference type="AlphaFoldDB" id="A0A565BXM0"/>
<evidence type="ECO:0000313" key="3">
    <source>
        <dbReference type="Proteomes" id="UP000489600"/>
    </source>
</evidence>